<accession>A0A2Z3GNK9</accession>
<dbReference type="EMBL" id="CP025958">
    <property type="protein sequence ID" value="AWM35819.1"/>
    <property type="molecule type" value="Genomic_DNA"/>
</dbReference>
<gene>
    <name evidence="1" type="ORF">C1280_01430</name>
</gene>
<dbReference type="KEGG" id="gog:C1280_01430"/>
<proteinExistence type="predicted"/>
<name>A0A2Z3GNK9_9BACT</name>
<keyword evidence="2" id="KW-1185">Reference proteome</keyword>
<protein>
    <submittedName>
        <fullName evidence="1">Uncharacterized protein</fullName>
    </submittedName>
</protein>
<evidence type="ECO:0000313" key="1">
    <source>
        <dbReference type="EMBL" id="AWM35819.1"/>
    </source>
</evidence>
<dbReference type="AlphaFoldDB" id="A0A2Z3GNK9"/>
<evidence type="ECO:0000313" key="2">
    <source>
        <dbReference type="Proteomes" id="UP000245802"/>
    </source>
</evidence>
<reference evidence="1 2" key="1">
    <citation type="submission" date="2018-01" db="EMBL/GenBank/DDBJ databases">
        <title>G. obscuriglobus.</title>
        <authorList>
            <person name="Franke J."/>
            <person name="Blomberg W."/>
            <person name="Selmecki A."/>
        </authorList>
    </citation>
    <scope>NUCLEOTIDE SEQUENCE [LARGE SCALE GENOMIC DNA]</scope>
    <source>
        <strain evidence="1 2">DSM 5831</strain>
    </source>
</reference>
<sequence length="117" mass="12972">MAGTWVVEPQNDALTRTPAFGQRFFRAAFSEFAAVAAGVRFLRWSLQPEHVYAVFDLHRGGAGVQIDPDLEYIIVWGAGGQGEYGDWDGDQVPPAMDYLRRLIEGGSDSPELKERLS</sequence>
<organism evidence="1 2">
    <name type="scientific">Gemmata obscuriglobus</name>
    <dbReference type="NCBI Taxonomy" id="114"/>
    <lineage>
        <taxon>Bacteria</taxon>
        <taxon>Pseudomonadati</taxon>
        <taxon>Planctomycetota</taxon>
        <taxon>Planctomycetia</taxon>
        <taxon>Gemmatales</taxon>
        <taxon>Gemmataceae</taxon>
        <taxon>Gemmata</taxon>
    </lineage>
</organism>
<dbReference type="Proteomes" id="UP000245802">
    <property type="component" value="Chromosome"/>
</dbReference>